<name>A0A9W7A6K3_9STRA</name>
<feature type="compositionally biased region" description="Basic and acidic residues" evidence="2">
    <location>
        <begin position="453"/>
        <end position="500"/>
    </location>
</feature>
<gene>
    <name evidence="3" type="ORF">TL16_g04469</name>
</gene>
<dbReference type="Proteomes" id="UP001162640">
    <property type="component" value="Unassembled WGS sequence"/>
</dbReference>
<organism evidence="3 4">
    <name type="scientific">Triparma laevis f. inornata</name>
    <dbReference type="NCBI Taxonomy" id="1714386"/>
    <lineage>
        <taxon>Eukaryota</taxon>
        <taxon>Sar</taxon>
        <taxon>Stramenopiles</taxon>
        <taxon>Ochrophyta</taxon>
        <taxon>Bolidophyceae</taxon>
        <taxon>Parmales</taxon>
        <taxon>Triparmaceae</taxon>
        <taxon>Triparma</taxon>
    </lineage>
</organism>
<evidence type="ECO:0000313" key="4">
    <source>
        <dbReference type="Proteomes" id="UP001162640"/>
    </source>
</evidence>
<feature type="region of interest" description="Disordered" evidence="2">
    <location>
        <begin position="573"/>
        <end position="639"/>
    </location>
</feature>
<reference evidence="4" key="1">
    <citation type="journal article" date="2023" name="Commun. Biol.">
        <title>Genome analysis of Parmales, the sister group of diatoms, reveals the evolutionary specialization of diatoms from phago-mixotrophs to photoautotrophs.</title>
        <authorList>
            <person name="Ban H."/>
            <person name="Sato S."/>
            <person name="Yoshikawa S."/>
            <person name="Yamada K."/>
            <person name="Nakamura Y."/>
            <person name="Ichinomiya M."/>
            <person name="Sato N."/>
            <person name="Blanc-Mathieu R."/>
            <person name="Endo H."/>
            <person name="Kuwata A."/>
            <person name="Ogata H."/>
        </authorList>
    </citation>
    <scope>NUCLEOTIDE SEQUENCE [LARGE SCALE GENOMIC DNA]</scope>
</reference>
<feature type="coiled-coil region" evidence="1">
    <location>
        <begin position="656"/>
        <end position="686"/>
    </location>
</feature>
<feature type="compositionally biased region" description="Basic and acidic residues" evidence="2">
    <location>
        <begin position="432"/>
        <end position="446"/>
    </location>
</feature>
<feature type="compositionally biased region" description="Polar residues" evidence="2">
    <location>
        <begin position="1"/>
        <end position="12"/>
    </location>
</feature>
<feature type="coiled-coil region" evidence="1">
    <location>
        <begin position="333"/>
        <end position="391"/>
    </location>
</feature>
<protein>
    <submittedName>
        <fullName evidence="3">Uncharacterized protein</fullName>
    </submittedName>
</protein>
<sequence>MDLLTEPSQTSLPPLENPSPEVNLTLGPVSPSIVSLANFSSTDFGNTPAFLNSPRSVEICKKNGVEVDDLVPKSYAFYLEKVKADRMEVVATKREDIAKLRFERGEISRRKLIRTLGGDRDRMIMVNNLGKKKKKKVKVAGMADVEEEGGKTKSAEEVLMEREAKYLEKVQRKTEKELKQMLVYEMKRAAKQQEQRDREANQLRKDQERRDAKEQNRRDKMEKSFKISEDIQRRKEEDEEKLRIQMAKQFDNSIRQQKQIEEQKAKERKEAIEKAKERARLTEARKKATEGIFKKQREDVLRRDAEARARDSVRLLKVQEAKEIRSYEYSIRREKAALRIEEAQRIADEIVQEKRRVFEEKEEMAKLRLEIKRQEDEQKLIEKKEQQEKEMAHRRKIKADVDEQARLHMEHIKKKEEEINRRLKARGLLPEPEDRMKRTDEEEKKKILASLESTKETEAKMIRRKMKEESIEKNMSRKMQADEYKRKKVMDKMEEDDKKLEQVKEERAKIKLKKEIAANDALKEKHRVAEMAKKALGNKALTDLLDQGGSIDDAAEMVSTMLGFAPSTVKLKAATKQKKSGGDCTNGKKARRKVKKNNNMSSTGGSTTGGLPSSIPMSLSPTAAAQSMSTSISQTYGESRFTVPADPYYEVETIRKRQNKELLQILQEEQRQEETRERKLKALQEEGLTPQELQATQERFARERNEASNRMLRYTKQHEEVLALALKTAREQASLRMTTAASTGDQ</sequence>
<comment type="caution">
    <text evidence="3">The sequence shown here is derived from an EMBL/GenBank/DDBJ whole genome shotgun (WGS) entry which is preliminary data.</text>
</comment>
<dbReference type="EMBL" id="BLQM01000123">
    <property type="protein sequence ID" value="GMH66599.1"/>
    <property type="molecule type" value="Genomic_DNA"/>
</dbReference>
<evidence type="ECO:0000256" key="1">
    <source>
        <dbReference type="SAM" id="Coils"/>
    </source>
</evidence>
<feature type="compositionally biased region" description="Polar residues" evidence="2">
    <location>
        <begin position="615"/>
        <end position="637"/>
    </location>
</feature>
<evidence type="ECO:0000313" key="3">
    <source>
        <dbReference type="EMBL" id="GMH66599.1"/>
    </source>
</evidence>
<accession>A0A9W7A6K3</accession>
<dbReference type="PANTHER" id="PTHR38019">
    <property type="entry name" value="KDA ANTIGEN P200, PUTATIVE-RELATED"/>
    <property type="match status" value="1"/>
</dbReference>
<evidence type="ECO:0000256" key="2">
    <source>
        <dbReference type="SAM" id="MobiDB-lite"/>
    </source>
</evidence>
<dbReference type="PANTHER" id="PTHR38019:SF1">
    <property type="entry name" value="N-ACETYLTRANSFERASE DOMAIN-CONTAINING PROTEIN"/>
    <property type="match status" value="1"/>
</dbReference>
<dbReference type="AlphaFoldDB" id="A0A9W7A6K3"/>
<feature type="compositionally biased region" description="Basic and acidic residues" evidence="2">
    <location>
        <begin position="190"/>
        <end position="243"/>
    </location>
</feature>
<proteinExistence type="predicted"/>
<feature type="region of interest" description="Disordered" evidence="2">
    <location>
        <begin position="1"/>
        <end position="21"/>
    </location>
</feature>
<feature type="region of interest" description="Disordered" evidence="2">
    <location>
        <begin position="190"/>
        <end position="278"/>
    </location>
</feature>
<keyword evidence="1" id="KW-0175">Coiled coil</keyword>
<feature type="region of interest" description="Disordered" evidence="2">
    <location>
        <begin position="423"/>
        <end position="500"/>
    </location>
</feature>
<feature type="compositionally biased region" description="Basic and acidic residues" evidence="2">
    <location>
        <begin position="258"/>
        <end position="278"/>
    </location>
</feature>